<comment type="caution">
    <text evidence="1">The sequence shown here is derived from an EMBL/GenBank/DDBJ whole genome shotgun (WGS) entry which is preliminary data.</text>
</comment>
<dbReference type="AlphaFoldDB" id="A0A832I124"/>
<sequence>MKLSARGRRLLEVLQHGSTCSQEMLTMLGPANERLFGNYPPRAASELKAWLNEHPEHGRLEKSGDCPNHRTCERYRLLPVVRAAQPMMQAIPVDPRER</sequence>
<dbReference type="EMBL" id="DSQF01000012">
    <property type="protein sequence ID" value="HGZ42744.1"/>
    <property type="molecule type" value="Genomic_DNA"/>
</dbReference>
<gene>
    <name evidence="1" type="ORF">ENR23_04830</name>
</gene>
<proteinExistence type="predicted"/>
<accession>A0A832I124</accession>
<organism evidence="1">
    <name type="scientific">Eiseniibacteriota bacterium</name>
    <dbReference type="NCBI Taxonomy" id="2212470"/>
    <lineage>
        <taxon>Bacteria</taxon>
        <taxon>Candidatus Eiseniibacteriota</taxon>
    </lineage>
</organism>
<name>A0A832I124_UNCEI</name>
<reference evidence="1" key="1">
    <citation type="journal article" date="2020" name="mSystems">
        <title>Genome- and Community-Level Interaction Insights into Carbon Utilization and Element Cycling Functions of Hydrothermarchaeota in Hydrothermal Sediment.</title>
        <authorList>
            <person name="Zhou Z."/>
            <person name="Liu Y."/>
            <person name="Xu W."/>
            <person name="Pan J."/>
            <person name="Luo Z.H."/>
            <person name="Li M."/>
        </authorList>
    </citation>
    <scope>NUCLEOTIDE SEQUENCE [LARGE SCALE GENOMIC DNA]</scope>
    <source>
        <strain evidence="1">SpSt-381</strain>
    </source>
</reference>
<protein>
    <submittedName>
        <fullName evidence="1">Uncharacterized protein</fullName>
    </submittedName>
</protein>
<evidence type="ECO:0000313" key="1">
    <source>
        <dbReference type="EMBL" id="HGZ42744.1"/>
    </source>
</evidence>